<accession>A0A645CHN2</accession>
<dbReference type="Pfam" id="PF20791">
    <property type="entry name" value="Acyl-ACP_TE_C"/>
    <property type="match status" value="1"/>
</dbReference>
<feature type="domain" description="Acyl-ACP thioesterase-like C-terminal" evidence="1">
    <location>
        <begin position="10"/>
        <end position="61"/>
    </location>
</feature>
<proteinExistence type="predicted"/>
<name>A0A645CHN2_9ZZZZ</name>
<reference evidence="2" key="1">
    <citation type="submission" date="2019-08" db="EMBL/GenBank/DDBJ databases">
        <authorList>
            <person name="Kucharzyk K."/>
            <person name="Murdoch R.W."/>
            <person name="Higgins S."/>
            <person name="Loffler F."/>
        </authorList>
    </citation>
    <scope>NUCLEOTIDE SEQUENCE</scope>
</reference>
<protein>
    <recommendedName>
        <fullName evidence="1">Acyl-ACP thioesterase-like C-terminal domain-containing protein</fullName>
    </recommendedName>
</protein>
<dbReference type="InterPro" id="IPR049427">
    <property type="entry name" value="Acyl-ACP_TE_C"/>
</dbReference>
<gene>
    <name evidence="2" type="ORF">SDC9_123429</name>
</gene>
<dbReference type="EMBL" id="VSSQ01027277">
    <property type="protein sequence ID" value="MPM76431.1"/>
    <property type="molecule type" value="Genomic_DNA"/>
</dbReference>
<evidence type="ECO:0000313" key="2">
    <source>
        <dbReference type="EMBL" id="MPM76431.1"/>
    </source>
</evidence>
<dbReference type="SUPFAM" id="SSF54637">
    <property type="entry name" value="Thioesterase/thiol ester dehydrase-isomerase"/>
    <property type="match status" value="1"/>
</dbReference>
<comment type="caution">
    <text evidence="2">The sequence shown here is derived from an EMBL/GenBank/DDBJ whole genome shotgun (WGS) entry which is preliminary data.</text>
</comment>
<sequence>MPDIPRQRLDAIAVKRNDIDLYHHMNNVKYVEVALELLPMDFVTNRLRIEYKKPAKLGDQLYPQIIKAPPAHLYILLLDSQDNPYVIMEFSQDMVVHIDDYKNN</sequence>
<dbReference type="Gene3D" id="3.10.129.10">
    <property type="entry name" value="Hotdog Thioesterase"/>
    <property type="match status" value="1"/>
</dbReference>
<dbReference type="AlphaFoldDB" id="A0A645CHN2"/>
<dbReference type="InterPro" id="IPR029069">
    <property type="entry name" value="HotDog_dom_sf"/>
</dbReference>
<organism evidence="2">
    <name type="scientific">bioreactor metagenome</name>
    <dbReference type="NCBI Taxonomy" id="1076179"/>
    <lineage>
        <taxon>unclassified sequences</taxon>
        <taxon>metagenomes</taxon>
        <taxon>ecological metagenomes</taxon>
    </lineage>
</organism>
<evidence type="ECO:0000259" key="1">
    <source>
        <dbReference type="Pfam" id="PF20791"/>
    </source>
</evidence>